<dbReference type="SMART" id="SM00448">
    <property type="entry name" value="REC"/>
    <property type="match status" value="1"/>
</dbReference>
<organism evidence="4 5">
    <name type="scientific">Fibrella forsythiae</name>
    <dbReference type="NCBI Taxonomy" id="2817061"/>
    <lineage>
        <taxon>Bacteria</taxon>
        <taxon>Pseudomonadati</taxon>
        <taxon>Bacteroidota</taxon>
        <taxon>Cytophagia</taxon>
        <taxon>Cytophagales</taxon>
        <taxon>Spirosomataceae</taxon>
        <taxon>Fibrella</taxon>
    </lineage>
</organism>
<comment type="caution">
    <text evidence="2">Lacks conserved residue(s) required for the propagation of feature annotation.</text>
</comment>
<evidence type="ECO:0000256" key="2">
    <source>
        <dbReference type="PROSITE-ProRule" id="PRU00169"/>
    </source>
</evidence>
<proteinExistence type="predicted"/>
<evidence type="ECO:0000259" key="3">
    <source>
        <dbReference type="PROSITE" id="PS50110"/>
    </source>
</evidence>
<gene>
    <name evidence="4" type="ORF">J2I46_16095</name>
</gene>
<dbReference type="PANTHER" id="PTHR44591:SF3">
    <property type="entry name" value="RESPONSE REGULATORY DOMAIN-CONTAINING PROTEIN"/>
    <property type="match status" value="1"/>
</dbReference>
<dbReference type="SUPFAM" id="SSF52172">
    <property type="entry name" value="CheY-like"/>
    <property type="match status" value="1"/>
</dbReference>
<dbReference type="InterPro" id="IPR001789">
    <property type="entry name" value="Sig_transdc_resp-reg_receiver"/>
</dbReference>
<dbReference type="Pfam" id="PF00072">
    <property type="entry name" value="Response_reg"/>
    <property type="match status" value="1"/>
</dbReference>
<reference evidence="4 5" key="1">
    <citation type="submission" date="2021-03" db="EMBL/GenBank/DDBJ databases">
        <title>Fibrella sp. HMF5405 genome sequencing and assembly.</title>
        <authorList>
            <person name="Kang H."/>
            <person name="Kim H."/>
            <person name="Bae S."/>
            <person name="Joh K."/>
        </authorList>
    </citation>
    <scope>NUCLEOTIDE SEQUENCE [LARGE SCALE GENOMIC DNA]</scope>
    <source>
        <strain evidence="4 5">HMF5405</strain>
    </source>
</reference>
<comment type="caution">
    <text evidence="4">The sequence shown here is derived from an EMBL/GenBank/DDBJ whole genome shotgun (WGS) entry which is preliminary data.</text>
</comment>
<dbReference type="PANTHER" id="PTHR44591">
    <property type="entry name" value="STRESS RESPONSE REGULATOR PROTEIN 1"/>
    <property type="match status" value="1"/>
</dbReference>
<keyword evidence="5" id="KW-1185">Reference proteome</keyword>
<dbReference type="InterPro" id="IPR011006">
    <property type="entry name" value="CheY-like_superfamily"/>
</dbReference>
<protein>
    <submittedName>
        <fullName evidence="4">Response regulator transcription factor</fullName>
    </submittedName>
</protein>
<dbReference type="EMBL" id="JAFMYW010000004">
    <property type="protein sequence ID" value="MBO0950118.1"/>
    <property type="molecule type" value="Genomic_DNA"/>
</dbReference>
<feature type="domain" description="Response regulatory" evidence="3">
    <location>
        <begin position="7"/>
        <end position="123"/>
    </location>
</feature>
<dbReference type="Proteomes" id="UP000664628">
    <property type="component" value="Unassembled WGS sequence"/>
</dbReference>
<evidence type="ECO:0000313" key="5">
    <source>
        <dbReference type="Proteomes" id="UP000664628"/>
    </source>
</evidence>
<dbReference type="CDD" id="cd00156">
    <property type="entry name" value="REC"/>
    <property type="match status" value="1"/>
</dbReference>
<sequence length="156" mass="17511">MKKTNRQLLLIEENPHIATVLTQTLRTDYAITVATNSRDAVRLLVQGRQFDCIVTELDLQFFDGLELIKLVRMSKLSERTPVLVLSDAADSDTRIACLEAGADAHIAKPFNPLEVSVTLRTLHNRYAVVAETNETPVIPMHSSLLKRFWSPNSLNL</sequence>
<name>A0ABS3JJE6_9BACT</name>
<evidence type="ECO:0000313" key="4">
    <source>
        <dbReference type="EMBL" id="MBO0950118.1"/>
    </source>
</evidence>
<evidence type="ECO:0000256" key="1">
    <source>
        <dbReference type="ARBA" id="ARBA00022553"/>
    </source>
</evidence>
<accession>A0ABS3JJE6</accession>
<dbReference type="Gene3D" id="3.40.50.2300">
    <property type="match status" value="1"/>
</dbReference>
<keyword evidence="1" id="KW-0597">Phosphoprotein</keyword>
<dbReference type="RefSeq" id="WP_207330056.1">
    <property type="nucleotide sequence ID" value="NZ_JAFMYW010000004.1"/>
</dbReference>
<dbReference type="PROSITE" id="PS50110">
    <property type="entry name" value="RESPONSE_REGULATORY"/>
    <property type="match status" value="1"/>
</dbReference>
<dbReference type="InterPro" id="IPR050595">
    <property type="entry name" value="Bact_response_regulator"/>
</dbReference>